<organism evidence="2">
    <name type="scientific">marine sediment metagenome</name>
    <dbReference type="NCBI Taxonomy" id="412755"/>
    <lineage>
        <taxon>unclassified sequences</taxon>
        <taxon>metagenomes</taxon>
        <taxon>ecological metagenomes</taxon>
    </lineage>
</organism>
<dbReference type="EMBL" id="LAZR01022697">
    <property type="protein sequence ID" value="KKL80980.1"/>
    <property type="molecule type" value="Genomic_DNA"/>
</dbReference>
<dbReference type="AlphaFoldDB" id="A0A0F9HH48"/>
<evidence type="ECO:0000313" key="2">
    <source>
        <dbReference type="EMBL" id="KKL80980.1"/>
    </source>
</evidence>
<name>A0A0F9HH48_9ZZZZ</name>
<gene>
    <name evidence="2" type="ORF">LCGC14_1999390</name>
</gene>
<comment type="caution">
    <text evidence="2">The sequence shown here is derived from an EMBL/GenBank/DDBJ whole genome shotgun (WGS) entry which is preliminary data.</text>
</comment>
<sequence length="104" mass="12264">RPQFAWLKRLLDTYGSEKRIQSETVSGRKAYPIRDGFPEQRPLQTETDRIQSETDRIQLDTVPSPNGYVLKHLKTTLKTTLKKALLLLLISLRNLEFQKRQRRE</sequence>
<feature type="region of interest" description="Disordered" evidence="1">
    <location>
        <begin position="32"/>
        <end position="52"/>
    </location>
</feature>
<reference evidence="2" key="1">
    <citation type="journal article" date="2015" name="Nature">
        <title>Complex archaea that bridge the gap between prokaryotes and eukaryotes.</title>
        <authorList>
            <person name="Spang A."/>
            <person name="Saw J.H."/>
            <person name="Jorgensen S.L."/>
            <person name="Zaremba-Niedzwiedzka K."/>
            <person name="Martijn J."/>
            <person name="Lind A.E."/>
            <person name="van Eijk R."/>
            <person name="Schleper C."/>
            <person name="Guy L."/>
            <person name="Ettema T.J."/>
        </authorList>
    </citation>
    <scope>NUCLEOTIDE SEQUENCE</scope>
</reference>
<evidence type="ECO:0000256" key="1">
    <source>
        <dbReference type="SAM" id="MobiDB-lite"/>
    </source>
</evidence>
<proteinExistence type="predicted"/>
<accession>A0A0F9HH48</accession>
<feature type="non-terminal residue" evidence="2">
    <location>
        <position position="1"/>
    </location>
</feature>
<protein>
    <submittedName>
        <fullName evidence="2">Uncharacterized protein</fullName>
    </submittedName>
</protein>